<reference evidence="5 6" key="1">
    <citation type="submission" date="2013-05" db="EMBL/GenBank/DDBJ databases">
        <title>Draft genome of the parasitic nematode Anyclostoma ceylanicum.</title>
        <authorList>
            <person name="Mitreva M."/>
        </authorList>
    </citation>
    <scope>NUCLEOTIDE SEQUENCE [LARGE SCALE GENOMIC DNA]</scope>
</reference>
<feature type="domain" description="TIL" evidence="4">
    <location>
        <begin position="46"/>
        <end position="101"/>
    </location>
</feature>
<dbReference type="Proteomes" id="UP000054495">
    <property type="component" value="Unassembled WGS sequence"/>
</dbReference>
<dbReference type="SUPFAM" id="SSF57567">
    <property type="entry name" value="Serine protease inhibitors"/>
    <property type="match status" value="1"/>
</dbReference>
<dbReference type="Pfam" id="PF01826">
    <property type="entry name" value="TIL"/>
    <property type="match status" value="1"/>
</dbReference>
<evidence type="ECO:0000259" key="4">
    <source>
        <dbReference type="Pfam" id="PF01826"/>
    </source>
</evidence>
<sequence>MARNFSLNSDSFVCPGEDQRLHVLIVFIIAGVNSLFHDHTVMALDCPVNESYHICGPACEPSCARPKPLRCENKCVKNACQCKPGYIREFTAGMCIPMEECNVRRGKALEDAMVPISNGIAQ</sequence>
<evidence type="ECO:0000256" key="1">
    <source>
        <dbReference type="ARBA" id="ARBA00022690"/>
    </source>
</evidence>
<proteinExistence type="predicted"/>
<dbReference type="InterPro" id="IPR051368">
    <property type="entry name" value="SerProtInhib-TIL_Domain"/>
</dbReference>
<dbReference type="CDD" id="cd19941">
    <property type="entry name" value="TIL"/>
    <property type="match status" value="1"/>
</dbReference>
<accession>A0A0D6LUH6</accession>
<keyword evidence="2" id="KW-0722">Serine protease inhibitor</keyword>
<organism evidence="5 6">
    <name type="scientific">Ancylostoma ceylanicum</name>
    <dbReference type="NCBI Taxonomy" id="53326"/>
    <lineage>
        <taxon>Eukaryota</taxon>
        <taxon>Metazoa</taxon>
        <taxon>Ecdysozoa</taxon>
        <taxon>Nematoda</taxon>
        <taxon>Chromadorea</taxon>
        <taxon>Rhabditida</taxon>
        <taxon>Rhabditina</taxon>
        <taxon>Rhabditomorpha</taxon>
        <taxon>Strongyloidea</taxon>
        <taxon>Ancylostomatidae</taxon>
        <taxon>Ancylostomatinae</taxon>
        <taxon>Ancylostoma</taxon>
    </lineage>
</organism>
<dbReference type="InterPro" id="IPR002919">
    <property type="entry name" value="TIL_dom"/>
</dbReference>
<evidence type="ECO:0000256" key="2">
    <source>
        <dbReference type="ARBA" id="ARBA00022900"/>
    </source>
</evidence>
<evidence type="ECO:0000256" key="3">
    <source>
        <dbReference type="ARBA" id="ARBA00023157"/>
    </source>
</evidence>
<name>A0A0D6LUH6_9BILA</name>
<gene>
    <name evidence="5" type="ORF">ANCCEY_05158</name>
</gene>
<dbReference type="AlphaFoldDB" id="A0A0D6LUH6"/>
<dbReference type="GO" id="GO:0004867">
    <property type="term" value="F:serine-type endopeptidase inhibitor activity"/>
    <property type="evidence" value="ECO:0007669"/>
    <property type="project" value="UniProtKB-KW"/>
</dbReference>
<dbReference type="InterPro" id="IPR036084">
    <property type="entry name" value="Ser_inhib-like_sf"/>
</dbReference>
<keyword evidence="6" id="KW-1185">Reference proteome</keyword>
<dbReference type="Gene3D" id="2.10.25.10">
    <property type="entry name" value="Laminin"/>
    <property type="match status" value="1"/>
</dbReference>
<evidence type="ECO:0000313" key="6">
    <source>
        <dbReference type="Proteomes" id="UP000054495"/>
    </source>
</evidence>
<keyword evidence="1" id="KW-0646">Protease inhibitor</keyword>
<dbReference type="PANTHER" id="PTHR23259">
    <property type="entry name" value="RIDDLE"/>
    <property type="match status" value="1"/>
</dbReference>
<keyword evidence="3" id="KW-1015">Disulfide bond</keyword>
<dbReference type="PANTHER" id="PTHR23259:SF69">
    <property type="entry name" value="GEO11767P1-RELATED"/>
    <property type="match status" value="1"/>
</dbReference>
<dbReference type="EMBL" id="KE124889">
    <property type="protein sequence ID" value="EPB75730.1"/>
    <property type="molecule type" value="Genomic_DNA"/>
</dbReference>
<evidence type="ECO:0000313" key="5">
    <source>
        <dbReference type="EMBL" id="EPB75730.1"/>
    </source>
</evidence>
<protein>
    <submittedName>
        <fullName evidence="5">Trypsin Inhibitor like cysteine rich domain protein</fullName>
    </submittedName>
</protein>